<dbReference type="AlphaFoldDB" id="A0A9N8Z3J6"/>
<comment type="caution">
    <text evidence="1">The sequence shown here is derived from an EMBL/GenBank/DDBJ whole genome shotgun (WGS) entry which is preliminary data.</text>
</comment>
<accession>A0A9N8Z3J6</accession>
<name>A0A9N8Z3J6_9GLOM</name>
<gene>
    <name evidence="1" type="ORF">CPELLU_LOCUS859</name>
</gene>
<dbReference type="Proteomes" id="UP000789759">
    <property type="component" value="Unassembled WGS sequence"/>
</dbReference>
<dbReference type="EMBL" id="CAJVQA010000285">
    <property type="protein sequence ID" value="CAG8466316.1"/>
    <property type="molecule type" value="Genomic_DNA"/>
</dbReference>
<proteinExistence type="predicted"/>
<reference evidence="1" key="1">
    <citation type="submission" date="2021-06" db="EMBL/GenBank/DDBJ databases">
        <authorList>
            <person name="Kallberg Y."/>
            <person name="Tangrot J."/>
            <person name="Rosling A."/>
        </authorList>
    </citation>
    <scope>NUCLEOTIDE SEQUENCE</scope>
    <source>
        <strain evidence="1">FL966</strain>
    </source>
</reference>
<evidence type="ECO:0000313" key="2">
    <source>
        <dbReference type="Proteomes" id="UP000789759"/>
    </source>
</evidence>
<protein>
    <submittedName>
        <fullName evidence="1">15106_t:CDS:1</fullName>
    </submittedName>
</protein>
<sequence length="64" mass="7296">MQFVEPNPESQKHSKHMYTSKCIDVEEITKKISKISDPMDSEISGSAKIPISKLIDLVEITEKY</sequence>
<keyword evidence="2" id="KW-1185">Reference proteome</keyword>
<evidence type="ECO:0000313" key="1">
    <source>
        <dbReference type="EMBL" id="CAG8466316.1"/>
    </source>
</evidence>
<organism evidence="1 2">
    <name type="scientific">Cetraspora pellucida</name>
    <dbReference type="NCBI Taxonomy" id="1433469"/>
    <lineage>
        <taxon>Eukaryota</taxon>
        <taxon>Fungi</taxon>
        <taxon>Fungi incertae sedis</taxon>
        <taxon>Mucoromycota</taxon>
        <taxon>Glomeromycotina</taxon>
        <taxon>Glomeromycetes</taxon>
        <taxon>Diversisporales</taxon>
        <taxon>Gigasporaceae</taxon>
        <taxon>Cetraspora</taxon>
    </lineage>
</organism>